<evidence type="ECO:0000313" key="18">
    <source>
        <dbReference type="Proteomes" id="UP000078504"/>
    </source>
</evidence>
<keyword evidence="7 13" id="KW-0378">Hydrolase</keyword>
<keyword evidence="8 13" id="KW-0326">Glycosidase</keyword>
<dbReference type="PROSITE" id="PS00775">
    <property type="entry name" value="GLYCOSYL_HYDROL_F3"/>
    <property type="match status" value="1"/>
</dbReference>
<keyword evidence="6" id="KW-0574">Periplasm</keyword>
<dbReference type="FunFam" id="2.60.40.10:FF:000495">
    <property type="entry name" value="Periplasmic beta-glucosidase"/>
    <property type="match status" value="1"/>
</dbReference>
<dbReference type="Gene3D" id="2.60.40.10">
    <property type="entry name" value="Immunoglobulins"/>
    <property type="match status" value="1"/>
</dbReference>
<dbReference type="GO" id="GO:0042597">
    <property type="term" value="C:periplasmic space"/>
    <property type="evidence" value="ECO:0007669"/>
    <property type="project" value="UniProtKB-SubCell"/>
</dbReference>
<dbReference type="Gene3D" id="3.20.20.300">
    <property type="entry name" value="Glycoside hydrolase, family 3, N-terminal domain"/>
    <property type="match status" value="1"/>
</dbReference>
<keyword evidence="5 15" id="KW-0732">Signal</keyword>
<evidence type="ECO:0000256" key="15">
    <source>
        <dbReference type="SAM" id="SignalP"/>
    </source>
</evidence>
<dbReference type="EMBL" id="LXEP01000031">
    <property type="protein sequence ID" value="OAT18531.1"/>
    <property type="molecule type" value="Genomic_DNA"/>
</dbReference>
<evidence type="ECO:0000313" key="17">
    <source>
        <dbReference type="EMBL" id="OAT18531.1"/>
    </source>
</evidence>
<evidence type="ECO:0000256" key="14">
    <source>
        <dbReference type="SAM" id="MobiDB-lite"/>
    </source>
</evidence>
<evidence type="ECO:0000256" key="3">
    <source>
        <dbReference type="ARBA" id="ARBA00005336"/>
    </source>
</evidence>
<feature type="chain" id="PRO_5008593235" description="Periplasmic beta-glucosidase" evidence="15">
    <location>
        <begin position="23"/>
        <end position="767"/>
    </location>
</feature>
<comment type="caution">
    <text evidence="17">The sequence shown here is derived from an EMBL/GenBank/DDBJ whole genome shotgun (WGS) entry which is preliminary data.</text>
</comment>
<dbReference type="Pfam" id="PF01915">
    <property type="entry name" value="Glyco_hydro_3_C"/>
    <property type="match status" value="1"/>
</dbReference>
<dbReference type="AlphaFoldDB" id="A0A1B7HS93"/>
<dbReference type="PANTHER" id="PTHR30620:SF16">
    <property type="entry name" value="LYSOSOMAL BETA GLUCOSIDASE"/>
    <property type="match status" value="1"/>
</dbReference>
<dbReference type="PANTHER" id="PTHR30620">
    <property type="entry name" value="PERIPLASMIC BETA-GLUCOSIDASE-RELATED"/>
    <property type="match status" value="1"/>
</dbReference>
<evidence type="ECO:0000256" key="12">
    <source>
        <dbReference type="ARBA" id="ARBA00067498"/>
    </source>
</evidence>
<feature type="signal peptide" evidence="15">
    <location>
        <begin position="1"/>
        <end position="22"/>
    </location>
</feature>
<gene>
    <name evidence="17" type="ORF">M977_03453</name>
</gene>
<evidence type="ECO:0000256" key="13">
    <source>
        <dbReference type="RuleBase" id="RU361161"/>
    </source>
</evidence>
<dbReference type="PATRIC" id="fig|1354253.4.peg.3515"/>
<dbReference type="Gene3D" id="3.40.50.1700">
    <property type="entry name" value="Glycoside hydrolase family 3 C-terminal domain"/>
    <property type="match status" value="1"/>
</dbReference>
<proteinExistence type="inferred from homology"/>
<name>A0A1B7HS93_9ENTR</name>
<dbReference type="InterPro" id="IPR036962">
    <property type="entry name" value="Glyco_hydro_3_N_sf"/>
</dbReference>
<dbReference type="SMART" id="SM01217">
    <property type="entry name" value="Fn3_like"/>
    <property type="match status" value="1"/>
</dbReference>
<dbReference type="InterPro" id="IPR001764">
    <property type="entry name" value="Glyco_hydro_3_N"/>
</dbReference>
<evidence type="ECO:0000256" key="5">
    <source>
        <dbReference type="ARBA" id="ARBA00022729"/>
    </source>
</evidence>
<comment type="subcellular location">
    <subcellularLocation>
        <location evidence="2">Periplasm</location>
    </subcellularLocation>
</comment>
<feature type="region of interest" description="Disordered" evidence="14">
    <location>
        <begin position="366"/>
        <end position="388"/>
    </location>
</feature>
<dbReference type="PRINTS" id="PR00133">
    <property type="entry name" value="GLHYDRLASE3"/>
</dbReference>
<dbReference type="FunFam" id="3.40.50.1700:FF:000004">
    <property type="entry name" value="Periplasmic beta-glucosidase"/>
    <property type="match status" value="1"/>
</dbReference>
<sequence>MSMKWLCSVSIAVSLALQPALANEMFGPHPLTPEARDAFVTDLLKKMTTDEKIGQLRLISVGPDNPKEAIREMIKNEQVGAIFNTVTRQDIRAMQDQVMSLSRLKIPLFFAYDVVHGQRTVFPISLGLASSFNLDAVKTVGRVSAYEAADDGLNMTWAPMVDVSRDPRWGRVSEGFGEDTYLTSIMGRTMVEAMQGKSPADRYSVMTSVKHFAAYGAVEGGKEYNTVDMSPQRLFNDYMPPYKAALDAGSGGVMVALNSLNGTPASSDSWLLKDLLRDEWKFKGITISDHGAIKELIKHGVASDPKDAVRIALNSGINMSMSDEYYSKYLPELVKSGDVPMAELDDATRHVLNVKYDMGLFNDPYSHLGPKESDPEDTNAESRLHRKDAREVARESMVLLKNRLDVLPLKKSGTIAVVGPLADSKRDMMGSWSAAGVADQTITVLQGIKSAVGDKAKIVVAKGANVTDEKGIVDFLNQYEPAVTVDTRSAQAMIDEAVNTAKSADVVVAVVGEAQGMAHEASSRTDLVLPQSQRDLIAALKATGKPLVLVLMNGRPLALVKENQQADALLEAWYSGTEGGNAVADILFGDYNPSGKLPMSFPRSVGQIPTYYSHLNTGRPYNPEKPNKYTSRYFDEANGPLFPFGYGLSYTTFSVSDVKMSAPSMKADGKVEASVEVKNTGDREGETVVQMYLQDVTASMSRPVKELKGFKKVSLKPGETQTVSFPIDVEALKFWNAQMKHVAEPGKFNVFIGLDSARVKQSEFELK</sequence>
<accession>A0A1B7HS93</accession>
<evidence type="ECO:0000259" key="16">
    <source>
        <dbReference type="SMART" id="SM01217"/>
    </source>
</evidence>
<evidence type="ECO:0000256" key="9">
    <source>
        <dbReference type="ARBA" id="ARBA00031448"/>
    </source>
</evidence>
<evidence type="ECO:0000256" key="8">
    <source>
        <dbReference type="ARBA" id="ARBA00023295"/>
    </source>
</evidence>
<dbReference type="InterPro" id="IPR036881">
    <property type="entry name" value="Glyco_hydro_3_C_sf"/>
</dbReference>
<reference evidence="17 18" key="1">
    <citation type="submission" date="2016-04" db="EMBL/GenBank/DDBJ databases">
        <title>ATOL: Assembling a taxonomically balanced genome-scale reconstruction of the evolutionary history of the Enterobacteriaceae.</title>
        <authorList>
            <person name="Plunkett G.III."/>
            <person name="Neeno-Eckwall E.C."/>
            <person name="Glasner J.D."/>
            <person name="Perna N.T."/>
        </authorList>
    </citation>
    <scope>NUCLEOTIDE SEQUENCE [LARGE SCALE GENOMIC DNA]</scope>
    <source>
        <strain evidence="17 18">ATCC 51604</strain>
    </source>
</reference>
<dbReference type="Pfam" id="PF14310">
    <property type="entry name" value="Fn3-like"/>
    <property type="match status" value="1"/>
</dbReference>
<dbReference type="Pfam" id="PF00933">
    <property type="entry name" value="Glyco_hydro_3"/>
    <property type="match status" value="1"/>
</dbReference>
<protein>
    <recommendedName>
        <fullName evidence="12">Periplasmic beta-glucosidase</fullName>
        <ecNumber evidence="4">3.2.1.21</ecNumber>
    </recommendedName>
    <alternativeName>
        <fullName evidence="11">Beta-D-glucoside glucohydrolase</fullName>
    </alternativeName>
    <alternativeName>
        <fullName evidence="9">Cellobiase</fullName>
    </alternativeName>
    <alternativeName>
        <fullName evidence="10">Gentiobiase</fullName>
    </alternativeName>
</protein>
<dbReference type="InterPro" id="IPR026891">
    <property type="entry name" value="Fn3-like"/>
</dbReference>
<dbReference type="FunFam" id="3.20.20.300:FF:000005">
    <property type="entry name" value="Periplasmic beta-glucosidase"/>
    <property type="match status" value="1"/>
</dbReference>
<evidence type="ECO:0000256" key="11">
    <source>
        <dbReference type="ARBA" id="ARBA00032594"/>
    </source>
</evidence>
<organism evidence="17 18">
    <name type="scientific">Buttiauxella gaviniae ATCC 51604</name>
    <dbReference type="NCBI Taxonomy" id="1354253"/>
    <lineage>
        <taxon>Bacteria</taxon>
        <taxon>Pseudomonadati</taxon>
        <taxon>Pseudomonadota</taxon>
        <taxon>Gammaproteobacteria</taxon>
        <taxon>Enterobacterales</taxon>
        <taxon>Enterobacteriaceae</taxon>
        <taxon>Buttiauxella</taxon>
    </lineage>
</organism>
<dbReference type="SUPFAM" id="SSF51445">
    <property type="entry name" value="(Trans)glycosidases"/>
    <property type="match status" value="1"/>
</dbReference>
<dbReference type="GO" id="GO:0008422">
    <property type="term" value="F:beta-glucosidase activity"/>
    <property type="evidence" value="ECO:0007669"/>
    <property type="project" value="UniProtKB-EC"/>
</dbReference>
<comment type="similarity">
    <text evidence="3 13">Belongs to the glycosyl hydrolase 3 family.</text>
</comment>
<evidence type="ECO:0000256" key="1">
    <source>
        <dbReference type="ARBA" id="ARBA00000448"/>
    </source>
</evidence>
<evidence type="ECO:0000256" key="10">
    <source>
        <dbReference type="ARBA" id="ARBA00032194"/>
    </source>
</evidence>
<dbReference type="Proteomes" id="UP000078504">
    <property type="component" value="Unassembled WGS sequence"/>
</dbReference>
<dbReference type="InterPro" id="IPR051915">
    <property type="entry name" value="Cellulose_Degrad_GH3"/>
</dbReference>
<dbReference type="InterPro" id="IPR017853">
    <property type="entry name" value="GH"/>
</dbReference>
<evidence type="ECO:0000256" key="6">
    <source>
        <dbReference type="ARBA" id="ARBA00022764"/>
    </source>
</evidence>
<dbReference type="InterPro" id="IPR013783">
    <property type="entry name" value="Ig-like_fold"/>
</dbReference>
<dbReference type="GO" id="GO:0009251">
    <property type="term" value="P:glucan catabolic process"/>
    <property type="evidence" value="ECO:0007669"/>
    <property type="project" value="TreeGrafter"/>
</dbReference>
<dbReference type="EC" id="3.2.1.21" evidence="4"/>
<dbReference type="NCBIfam" id="NF011678">
    <property type="entry name" value="PRK15098.1"/>
    <property type="match status" value="1"/>
</dbReference>
<comment type="catalytic activity">
    <reaction evidence="1">
        <text>Hydrolysis of terminal, non-reducing beta-D-glucosyl residues with release of beta-D-glucose.</text>
        <dbReference type="EC" id="3.2.1.21"/>
    </reaction>
</comment>
<evidence type="ECO:0000256" key="2">
    <source>
        <dbReference type="ARBA" id="ARBA00004418"/>
    </source>
</evidence>
<dbReference type="SUPFAM" id="SSF52279">
    <property type="entry name" value="Beta-D-glucan exohydrolase, C-terminal domain"/>
    <property type="match status" value="1"/>
</dbReference>
<evidence type="ECO:0000256" key="7">
    <source>
        <dbReference type="ARBA" id="ARBA00022801"/>
    </source>
</evidence>
<feature type="domain" description="Fibronectin type III-like" evidence="16">
    <location>
        <begin position="687"/>
        <end position="756"/>
    </location>
</feature>
<evidence type="ECO:0000256" key="4">
    <source>
        <dbReference type="ARBA" id="ARBA00012744"/>
    </source>
</evidence>
<dbReference type="InterPro" id="IPR019800">
    <property type="entry name" value="Glyco_hydro_3_AS"/>
</dbReference>
<dbReference type="InterPro" id="IPR002772">
    <property type="entry name" value="Glyco_hydro_3_C"/>
</dbReference>